<sequence length="127" mass="14343">MKKSRKEDTSLRLRPLSSPISDQTLKEVKTSRFLRHRDGSSPNHLHGDAHGSLSFPVNECRSRKLKALTRMVDQLRKGFPAANNYFCEMLSVMQAGASKCNQSLMLLTLDYSFVLLHRNDGLQAPLV</sequence>
<evidence type="ECO:0000313" key="2">
    <source>
        <dbReference type="EMBL" id="KMU84294.1"/>
    </source>
</evidence>
<gene>
    <name evidence="2" type="ORF">CIHG_02080</name>
</gene>
<feature type="region of interest" description="Disordered" evidence="1">
    <location>
        <begin position="33"/>
        <end position="53"/>
    </location>
</feature>
<evidence type="ECO:0000256" key="1">
    <source>
        <dbReference type="SAM" id="MobiDB-lite"/>
    </source>
</evidence>
<protein>
    <submittedName>
        <fullName evidence="2">Uncharacterized protein</fullName>
    </submittedName>
</protein>
<reference evidence="3" key="1">
    <citation type="journal article" date="2010" name="Genome Res.">
        <title>Population genomic sequencing of Coccidioides fungi reveals recent hybridization and transposon control.</title>
        <authorList>
            <person name="Neafsey D.E."/>
            <person name="Barker B.M."/>
            <person name="Sharpton T.J."/>
            <person name="Stajich J.E."/>
            <person name="Park D.J."/>
            <person name="Whiston E."/>
            <person name="Hung C.-Y."/>
            <person name="McMahan C."/>
            <person name="White J."/>
            <person name="Sykes S."/>
            <person name="Heiman D."/>
            <person name="Young S."/>
            <person name="Zeng Q."/>
            <person name="Abouelleil A."/>
            <person name="Aftuck L."/>
            <person name="Bessette D."/>
            <person name="Brown A."/>
            <person name="FitzGerald M."/>
            <person name="Lui A."/>
            <person name="Macdonald J.P."/>
            <person name="Priest M."/>
            <person name="Orbach M.J."/>
            <person name="Galgiani J.N."/>
            <person name="Kirkland T.N."/>
            <person name="Cole G.T."/>
            <person name="Birren B.W."/>
            <person name="Henn M.R."/>
            <person name="Taylor J.W."/>
            <person name="Rounsley S.D."/>
        </authorList>
    </citation>
    <scope>NUCLEOTIDE SEQUENCE [LARGE SCALE GENOMIC DNA]</scope>
    <source>
        <strain evidence="3">H538.4</strain>
    </source>
</reference>
<dbReference type="Proteomes" id="UP000054563">
    <property type="component" value="Unassembled WGS sequence"/>
</dbReference>
<accession>A0A0J8RK33</accession>
<proteinExistence type="predicted"/>
<dbReference type="VEuPathDB" id="FungiDB:CIHG_02080"/>
<name>A0A0J8RK33_COCIT</name>
<evidence type="ECO:0000313" key="3">
    <source>
        <dbReference type="Proteomes" id="UP000054563"/>
    </source>
</evidence>
<organism evidence="2 3">
    <name type="scientific">Coccidioides immitis H538.4</name>
    <dbReference type="NCBI Taxonomy" id="396776"/>
    <lineage>
        <taxon>Eukaryota</taxon>
        <taxon>Fungi</taxon>
        <taxon>Dikarya</taxon>
        <taxon>Ascomycota</taxon>
        <taxon>Pezizomycotina</taxon>
        <taxon>Eurotiomycetes</taxon>
        <taxon>Eurotiomycetidae</taxon>
        <taxon>Onygenales</taxon>
        <taxon>Onygenaceae</taxon>
        <taxon>Coccidioides</taxon>
    </lineage>
</organism>
<dbReference type="EMBL" id="DS016985">
    <property type="protein sequence ID" value="KMU84294.1"/>
    <property type="molecule type" value="Genomic_DNA"/>
</dbReference>
<dbReference type="AlphaFoldDB" id="A0A0J8RK33"/>